<keyword evidence="2" id="KW-0238">DNA-binding</keyword>
<dbReference type="Pfam" id="PF01037">
    <property type="entry name" value="AsnC_trans_reg"/>
    <property type="match status" value="1"/>
</dbReference>
<keyword evidence="3" id="KW-0804">Transcription</keyword>
<evidence type="ECO:0000313" key="6">
    <source>
        <dbReference type="Proteomes" id="UP000740605"/>
    </source>
</evidence>
<dbReference type="SUPFAM" id="SSF46785">
    <property type="entry name" value="Winged helix' DNA-binding domain"/>
    <property type="match status" value="1"/>
</dbReference>
<proteinExistence type="predicted"/>
<reference evidence="5 6" key="1">
    <citation type="submission" date="2021-03" db="EMBL/GenBank/DDBJ databases">
        <title>Microbacterium pauli sp. nov., isolated from microfiltered milk.</title>
        <authorList>
            <person name="Bellassi P."/>
            <person name="Fontana A."/>
            <person name="Callegari M.L."/>
            <person name="Lorenzo M."/>
            <person name="Cappa F."/>
        </authorList>
    </citation>
    <scope>NUCLEOTIDE SEQUENCE [LARGE SCALE GENOMIC DNA]</scope>
    <source>
        <strain evidence="5 6">DSM 18909</strain>
    </source>
</reference>
<evidence type="ECO:0000256" key="1">
    <source>
        <dbReference type="ARBA" id="ARBA00023015"/>
    </source>
</evidence>
<evidence type="ECO:0000256" key="2">
    <source>
        <dbReference type="ARBA" id="ARBA00023125"/>
    </source>
</evidence>
<sequence>MPIDDIDAAILRILSVDADVSNTALARRLEIAESTCAHRVRALRARGVIRDTRARIDPVAMGFPLQAMIRVRLTNHTPANVRSLADALAETPRVLQVFHVAGADDFLVHVAVQDTAALRDIVLEHITVHPVVRATETQLIFDLRDGRGLL</sequence>
<dbReference type="Gene3D" id="1.10.10.10">
    <property type="entry name" value="Winged helix-like DNA-binding domain superfamily/Winged helix DNA-binding domain"/>
    <property type="match status" value="1"/>
</dbReference>
<dbReference type="SMART" id="SM00344">
    <property type="entry name" value="HTH_ASNC"/>
    <property type="match status" value="1"/>
</dbReference>
<keyword evidence="1" id="KW-0805">Transcription regulation</keyword>
<organism evidence="5 6">
    <name type="scientific">Microbacterium flavum</name>
    <dbReference type="NCBI Taxonomy" id="415216"/>
    <lineage>
        <taxon>Bacteria</taxon>
        <taxon>Bacillati</taxon>
        <taxon>Actinomycetota</taxon>
        <taxon>Actinomycetes</taxon>
        <taxon>Micrococcales</taxon>
        <taxon>Microbacteriaceae</taxon>
        <taxon>Microbacterium</taxon>
    </lineage>
</organism>
<dbReference type="PROSITE" id="PS50956">
    <property type="entry name" value="HTH_ASNC_2"/>
    <property type="match status" value="1"/>
</dbReference>
<dbReference type="SUPFAM" id="SSF54909">
    <property type="entry name" value="Dimeric alpha+beta barrel"/>
    <property type="match status" value="1"/>
</dbReference>
<evidence type="ECO:0000256" key="3">
    <source>
        <dbReference type="ARBA" id="ARBA00023163"/>
    </source>
</evidence>
<evidence type="ECO:0000313" key="5">
    <source>
        <dbReference type="EMBL" id="MBT8796650.1"/>
    </source>
</evidence>
<feature type="domain" description="HTH asnC-type" evidence="4">
    <location>
        <begin position="3"/>
        <end position="64"/>
    </location>
</feature>
<dbReference type="PANTHER" id="PTHR30154:SF54">
    <property type="entry name" value="POSSIBLE TRANSCRIPTIONAL REGULATORY PROTEIN (PROBABLY LRP_ASNC-FAMILY)"/>
    <property type="match status" value="1"/>
</dbReference>
<dbReference type="InterPro" id="IPR019888">
    <property type="entry name" value="Tscrpt_reg_AsnC-like"/>
</dbReference>
<dbReference type="Proteomes" id="UP000740605">
    <property type="component" value="Unassembled WGS sequence"/>
</dbReference>
<protein>
    <submittedName>
        <fullName evidence="5">Lrp/AsnC family transcriptional regulator</fullName>
    </submittedName>
</protein>
<dbReference type="EMBL" id="JAFLHG010000001">
    <property type="protein sequence ID" value="MBT8796650.1"/>
    <property type="molecule type" value="Genomic_DNA"/>
</dbReference>
<dbReference type="InterPro" id="IPR000485">
    <property type="entry name" value="AsnC-type_HTH_dom"/>
</dbReference>
<dbReference type="InterPro" id="IPR036388">
    <property type="entry name" value="WH-like_DNA-bd_sf"/>
</dbReference>
<dbReference type="InterPro" id="IPR036390">
    <property type="entry name" value="WH_DNA-bd_sf"/>
</dbReference>
<dbReference type="InterPro" id="IPR019887">
    <property type="entry name" value="Tscrpt_reg_AsnC/Lrp_C"/>
</dbReference>
<dbReference type="Pfam" id="PF13412">
    <property type="entry name" value="HTH_24"/>
    <property type="match status" value="1"/>
</dbReference>
<name>A0ABS5XQ45_9MICO</name>
<keyword evidence="6" id="KW-1185">Reference proteome</keyword>
<gene>
    <name evidence="5" type="ORF">J0P97_00980</name>
</gene>
<dbReference type="Gene3D" id="3.30.70.920">
    <property type="match status" value="1"/>
</dbReference>
<dbReference type="PRINTS" id="PR00033">
    <property type="entry name" value="HTHASNC"/>
</dbReference>
<evidence type="ECO:0000259" key="4">
    <source>
        <dbReference type="PROSITE" id="PS50956"/>
    </source>
</evidence>
<comment type="caution">
    <text evidence="5">The sequence shown here is derived from an EMBL/GenBank/DDBJ whole genome shotgun (WGS) entry which is preliminary data.</text>
</comment>
<dbReference type="PANTHER" id="PTHR30154">
    <property type="entry name" value="LEUCINE-RESPONSIVE REGULATORY PROTEIN"/>
    <property type="match status" value="1"/>
</dbReference>
<dbReference type="InterPro" id="IPR011008">
    <property type="entry name" value="Dimeric_a/b-barrel"/>
</dbReference>
<accession>A0ABS5XQ45</accession>
<dbReference type="RefSeq" id="WP_215485903.1">
    <property type="nucleotide sequence ID" value="NZ_BAAAPJ010000001.1"/>
</dbReference>